<proteinExistence type="predicted"/>
<accession>A0A830CWR6</accession>
<dbReference type="OrthoDB" id="1708823at2759"/>
<dbReference type="Gene3D" id="3.40.50.720">
    <property type="entry name" value="NAD(P)-binding Rossmann-like Domain"/>
    <property type="match status" value="1"/>
</dbReference>
<gene>
    <name evidence="1" type="ORF">PHJA_002090600</name>
</gene>
<organism evidence="1 2">
    <name type="scientific">Phtheirospermum japonicum</name>
    <dbReference type="NCBI Taxonomy" id="374723"/>
    <lineage>
        <taxon>Eukaryota</taxon>
        <taxon>Viridiplantae</taxon>
        <taxon>Streptophyta</taxon>
        <taxon>Embryophyta</taxon>
        <taxon>Tracheophyta</taxon>
        <taxon>Spermatophyta</taxon>
        <taxon>Magnoliopsida</taxon>
        <taxon>eudicotyledons</taxon>
        <taxon>Gunneridae</taxon>
        <taxon>Pentapetalae</taxon>
        <taxon>asterids</taxon>
        <taxon>lamiids</taxon>
        <taxon>Lamiales</taxon>
        <taxon>Orobanchaceae</taxon>
        <taxon>Orobanchaceae incertae sedis</taxon>
        <taxon>Phtheirospermum</taxon>
    </lineage>
</organism>
<dbReference type="AlphaFoldDB" id="A0A830CWR6"/>
<name>A0A830CWR6_9LAMI</name>
<evidence type="ECO:0000313" key="2">
    <source>
        <dbReference type="Proteomes" id="UP000653305"/>
    </source>
</evidence>
<comment type="caution">
    <text evidence="1">The sequence shown here is derived from an EMBL/GenBank/DDBJ whole genome shotgun (WGS) entry which is preliminary data.</text>
</comment>
<dbReference type="Proteomes" id="UP000653305">
    <property type="component" value="Unassembled WGS sequence"/>
</dbReference>
<dbReference type="EMBL" id="BMAC01000574">
    <property type="protein sequence ID" value="GFP99465.1"/>
    <property type="molecule type" value="Genomic_DNA"/>
</dbReference>
<evidence type="ECO:0000313" key="1">
    <source>
        <dbReference type="EMBL" id="GFP99465.1"/>
    </source>
</evidence>
<reference evidence="1" key="1">
    <citation type="submission" date="2020-07" db="EMBL/GenBank/DDBJ databases">
        <title>Ethylene signaling mediates host invasion by parasitic plants.</title>
        <authorList>
            <person name="Yoshida S."/>
        </authorList>
    </citation>
    <scope>NUCLEOTIDE SEQUENCE</scope>
    <source>
        <strain evidence="1">Okayama</strain>
    </source>
</reference>
<keyword evidence="2" id="KW-1185">Reference proteome</keyword>
<dbReference type="GO" id="GO:0008641">
    <property type="term" value="F:ubiquitin-like modifier activating enzyme activity"/>
    <property type="evidence" value="ECO:0007669"/>
    <property type="project" value="InterPro"/>
</dbReference>
<dbReference type="SUPFAM" id="SSF69572">
    <property type="entry name" value="Activating enzymes of the ubiquitin-like proteins"/>
    <property type="match status" value="1"/>
</dbReference>
<protein>
    <submittedName>
        <fullName evidence="1">Sumo-activating enzyme subunit 1b-2</fullName>
    </submittedName>
</protein>
<sequence length="134" mass="15156">MQEIQPSSKLGFFVHEWCISEPHIEFLTITAAWSSGDPPSAPAGSRSRQGELQLDMDGEELTEHKTAFYDRRIRVWGADAQRRYFKFTLLNGLKGTTIEFCKNIVLAGVDSVTLNDDRMVTTDLLSFSQFFDSS</sequence>
<dbReference type="InterPro" id="IPR035985">
    <property type="entry name" value="Ubiquitin-activating_enz"/>
</dbReference>